<keyword evidence="9" id="KW-0963">Cytoplasm</keyword>
<dbReference type="RefSeq" id="WP_263722180.1">
    <property type="nucleotide sequence ID" value="NZ_JAOWLA010000012.1"/>
</dbReference>
<keyword evidence="6 9" id="KW-0694">RNA-binding</keyword>
<accession>A0ABT2Z3H4</accession>
<dbReference type="Proteomes" id="UP001652503">
    <property type="component" value="Unassembled WGS sequence"/>
</dbReference>
<dbReference type="EMBL" id="JAOWLA010000012">
    <property type="protein sequence ID" value="MCV2865656.1"/>
    <property type="molecule type" value="Genomic_DNA"/>
</dbReference>
<keyword evidence="13" id="KW-1185">Reference proteome</keyword>
<dbReference type="InterPro" id="IPR046884">
    <property type="entry name" value="MnmA-like_central"/>
</dbReference>
<evidence type="ECO:0000256" key="7">
    <source>
        <dbReference type="ARBA" id="ARBA00023157"/>
    </source>
</evidence>
<keyword evidence="2 9" id="KW-0808">Transferase</keyword>
<evidence type="ECO:0000259" key="11">
    <source>
        <dbReference type="Pfam" id="PF20259"/>
    </source>
</evidence>
<dbReference type="InterPro" id="IPR023382">
    <property type="entry name" value="MnmA-like_central_sf"/>
</dbReference>
<proteinExistence type="inferred from homology"/>
<comment type="catalytic activity">
    <reaction evidence="8 9">
        <text>S-sulfanyl-L-cysteinyl-[protein] + uridine(34) in tRNA + AH2 + ATP = 2-thiouridine(34) in tRNA + L-cysteinyl-[protein] + A + AMP + diphosphate + H(+)</text>
        <dbReference type="Rhea" id="RHEA:47032"/>
        <dbReference type="Rhea" id="RHEA-COMP:10131"/>
        <dbReference type="Rhea" id="RHEA-COMP:11726"/>
        <dbReference type="Rhea" id="RHEA-COMP:11727"/>
        <dbReference type="Rhea" id="RHEA-COMP:11728"/>
        <dbReference type="ChEBI" id="CHEBI:13193"/>
        <dbReference type="ChEBI" id="CHEBI:15378"/>
        <dbReference type="ChEBI" id="CHEBI:17499"/>
        <dbReference type="ChEBI" id="CHEBI:29950"/>
        <dbReference type="ChEBI" id="CHEBI:30616"/>
        <dbReference type="ChEBI" id="CHEBI:33019"/>
        <dbReference type="ChEBI" id="CHEBI:61963"/>
        <dbReference type="ChEBI" id="CHEBI:65315"/>
        <dbReference type="ChEBI" id="CHEBI:87170"/>
        <dbReference type="ChEBI" id="CHEBI:456215"/>
        <dbReference type="EC" id="2.8.1.13"/>
    </reaction>
</comment>
<keyword evidence="1 9" id="KW-0820">tRNA-binding</keyword>
<comment type="caution">
    <text evidence="12">The sequence shown here is derived from an EMBL/GenBank/DDBJ whole genome shotgun (WGS) entry which is preliminary data.</text>
</comment>
<keyword evidence="7 9" id="KW-1015">Disulfide bond</keyword>
<dbReference type="Gene3D" id="3.40.50.620">
    <property type="entry name" value="HUPs"/>
    <property type="match status" value="1"/>
</dbReference>
<evidence type="ECO:0000256" key="6">
    <source>
        <dbReference type="ARBA" id="ARBA00022884"/>
    </source>
</evidence>
<dbReference type="HAMAP" id="MF_00144">
    <property type="entry name" value="tRNA_thiouridyl_MnmA"/>
    <property type="match status" value="1"/>
</dbReference>
<comment type="subcellular location">
    <subcellularLocation>
        <location evidence="9">Cytoplasm</location>
    </subcellularLocation>
</comment>
<evidence type="ECO:0000256" key="5">
    <source>
        <dbReference type="ARBA" id="ARBA00022840"/>
    </source>
</evidence>
<dbReference type="Pfam" id="PF20259">
    <property type="entry name" value="tRNA_Me_trans_M"/>
    <property type="match status" value="1"/>
</dbReference>
<comment type="function">
    <text evidence="9">Catalyzes the 2-thiolation of uridine at the wobble position (U34) of tRNA, leading to the formation of s(2)U34.</text>
</comment>
<evidence type="ECO:0000256" key="4">
    <source>
        <dbReference type="ARBA" id="ARBA00022741"/>
    </source>
</evidence>
<dbReference type="NCBIfam" id="TIGR00420">
    <property type="entry name" value="trmU"/>
    <property type="match status" value="1"/>
</dbReference>
<feature type="binding site" evidence="9">
    <location>
        <position position="142"/>
    </location>
    <ligand>
        <name>ATP</name>
        <dbReference type="ChEBI" id="CHEBI:30616"/>
    </ligand>
</feature>
<keyword evidence="3 9" id="KW-0819">tRNA processing</keyword>
<gene>
    <name evidence="9 12" type="primary">mnmA</name>
    <name evidence="12" type="ORF">OE647_13065</name>
</gene>
<keyword evidence="4 9" id="KW-0547">Nucleotide-binding</keyword>
<dbReference type="SUPFAM" id="SSF52402">
    <property type="entry name" value="Adenine nucleotide alpha hydrolases-like"/>
    <property type="match status" value="1"/>
</dbReference>
<comment type="similarity">
    <text evidence="9">Belongs to the MnmA/TRMU family.</text>
</comment>
<evidence type="ECO:0000256" key="1">
    <source>
        <dbReference type="ARBA" id="ARBA00022555"/>
    </source>
</evidence>
<feature type="region of interest" description="Interaction with tRNA" evidence="9">
    <location>
        <begin position="164"/>
        <end position="166"/>
    </location>
</feature>
<evidence type="ECO:0000256" key="3">
    <source>
        <dbReference type="ARBA" id="ARBA00022694"/>
    </source>
</evidence>
<evidence type="ECO:0000256" key="8">
    <source>
        <dbReference type="ARBA" id="ARBA00051542"/>
    </source>
</evidence>
<evidence type="ECO:0000313" key="13">
    <source>
        <dbReference type="Proteomes" id="UP001652503"/>
    </source>
</evidence>
<dbReference type="CDD" id="cd01998">
    <property type="entry name" value="MnmA_TRMU-like"/>
    <property type="match status" value="1"/>
</dbReference>
<feature type="disulfide bond" description="Alternate" evidence="9">
    <location>
        <begin position="118"/>
        <end position="215"/>
    </location>
</feature>
<feature type="active site" description="Nucleophile" evidence="9">
    <location>
        <position position="118"/>
    </location>
</feature>
<feature type="site" description="Interaction with tRNA" evidence="9">
    <location>
        <position position="357"/>
    </location>
</feature>
<dbReference type="Gene3D" id="2.40.30.10">
    <property type="entry name" value="Translation factors"/>
    <property type="match status" value="1"/>
</dbReference>
<evidence type="ECO:0000313" key="12">
    <source>
        <dbReference type="EMBL" id="MCV2865656.1"/>
    </source>
</evidence>
<dbReference type="Gene3D" id="2.30.30.280">
    <property type="entry name" value="Adenine nucleotide alpha hydrolases-like domains"/>
    <property type="match status" value="1"/>
</dbReference>
<feature type="site" description="Interaction with tRNA" evidence="9">
    <location>
        <position position="143"/>
    </location>
</feature>
<dbReference type="PANTHER" id="PTHR11933:SF5">
    <property type="entry name" value="MITOCHONDRIAL TRNA-SPECIFIC 2-THIOURIDYLASE 1"/>
    <property type="match status" value="1"/>
</dbReference>
<feature type="domain" description="tRNA-specific 2-thiouridylase MnmA-like C-terminal" evidence="10">
    <location>
        <begin position="298"/>
        <end position="375"/>
    </location>
</feature>
<dbReference type="InterPro" id="IPR046885">
    <property type="entry name" value="MnmA-like_C"/>
</dbReference>
<keyword evidence="5 9" id="KW-0067">ATP-binding</keyword>
<name>A0ABT2Z3H4_9RHOB</name>
<dbReference type="Pfam" id="PF20258">
    <property type="entry name" value="tRNA_Me_trans_C"/>
    <property type="match status" value="1"/>
</dbReference>
<feature type="domain" description="tRNA-specific 2-thiouridylase MnmA-like central" evidence="11">
    <location>
        <begin position="234"/>
        <end position="288"/>
    </location>
</feature>
<dbReference type="InterPro" id="IPR014729">
    <property type="entry name" value="Rossmann-like_a/b/a_fold"/>
</dbReference>
<dbReference type="GO" id="GO:0103016">
    <property type="term" value="F:tRNA-uridine 2-sulfurtransferase activity"/>
    <property type="evidence" value="ECO:0007669"/>
    <property type="project" value="UniProtKB-EC"/>
</dbReference>
<dbReference type="NCBIfam" id="NF001138">
    <property type="entry name" value="PRK00143.1"/>
    <property type="match status" value="1"/>
</dbReference>
<organism evidence="12 13">
    <name type="scientific">Albidovulum sediminicola</name>
    <dbReference type="NCBI Taxonomy" id="2984331"/>
    <lineage>
        <taxon>Bacteria</taxon>
        <taxon>Pseudomonadati</taxon>
        <taxon>Pseudomonadota</taxon>
        <taxon>Alphaproteobacteria</taxon>
        <taxon>Rhodobacterales</taxon>
        <taxon>Paracoccaceae</taxon>
        <taxon>Albidovulum</taxon>
    </lineage>
</organism>
<dbReference type="InterPro" id="IPR004506">
    <property type="entry name" value="MnmA-like"/>
</dbReference>
<reference evidence="12 13" key="1">
    <citation type="submission" date="2022-10" db="EMBL/GenBank/DDBJ databases">
        <title>Defluviimonas sp. nov., isolated from ocean surface water.</title>
        <authorList>
            <person name="He W."/>
            <person name="Wang L."/>
            <person name="Zhang D.-F."/>
        </authorList>
    </citation>
    <scope>NUCLEOTIDE SEQUENCE [LARGE SCALE GENOMIC DNA]</scope>
    <source>
        <strain evidence="12 13">WL0075</strain>
    </source>
</reference>
<evidence type="ECO:0000256" key="9">
    <source>
        <dbReference type="HAMAP-Rule" id="MF_00144"/>
    </source>
</evidence>
<dbReference type="EC" id="2.8.1.13" evidence="9"/>
<sequence>MPLDAPLNSLGLPKPPAQTRVVVAMSGGVDSSVVAAMLKEEGYDVVGVTLQLYDHGAALAKKGACCAGQDIHDARRVAEAMGFPHYVLDYENIFRDAVIEEFADAYLAGATPVPCIRCNERVKFKDLLATARDLDADCMATGHYIQRKMGAGGAELHAAADPARDQSYFLFSTTPEQLDFLRFPLGHLASKAETRALAAKYGLSVADKPDSQDICFVPSGNYAAVIEKLRPGAADPGEIVDMDGNVLGDHRGVIHYTIGQRRGLGIGGLDDPLYVVRLDPDTRRVLVGPKEALSTRVIPVREINWLGDGAFDGKAEHHVSVKVRSTRPPRPAIVRPLGPAEAEVELLDPETGVSPGQACVFYETGGSRILGGGWIWKGR</sequence>
<protein>
    <recommendedName>
        <fullName evidence="9">tRNA-specific 2-thiouridylase MnmA</fullName>
        <ecNumber evidence="9">2.8.1.13</ecNumber>
    </recommendedName>
</protein>
<feature type="active site" description="Cysteine persulfide intermediate" evidence="9">
    <location>
        <position position="215"/>
    </location>
</feature>
<comment type="caution">
    <text evidence="9">Lacks conserved residue(s) required for the propagation of feature annotation.</text>
</comment>
<dbReference type="PANTHER" id="PTHR11933">
    <property type="entry name" value="TRNA 5-METHYLAMINOMETHYL-2-THIOURIDYLATE -METHYLTRANSFERASE"/>
    <property type="match status" value="1"/>
</dbReference>
<feature type="binding site" evidence="9">
    <location>
        <begin position="24"/>
        <end position="31"/>
    </location>
    <ligand>
        <name>ATP</name>
        <dbReference type="ChEBI" id="CHEBI:30616"/>
    </ligand>
</feature>
<evidence type="ECO:0000256" key="2">
    <source>
        <dbReference type="ARBA" id="ARBA00022679"/>
    </source>
</evidence>
<feature type="binding site" evidence="9">
    <location>
        <position position="50"/>
    </location>
    <ligand>
        <name>ATP</name>
        <dbReference type="ChEBI" id="CHEBI:30616"/>
    </ligand>
</feature>
<dbReference type="Pfam" id="PF03054">
    <property type="entry name" value="tRNA_Me_trans"/>
    <property type="match status" value="1"/>
</dbReference>
<evidence type="ECO:0000259" key="10">
    <source>
        <dbReference type="Pfam" id="PF20258"/>
    </source>
</evidence>